<name>A0A0H3D006_AMYMU</name>
<evidence type="ECO:0000313" key="3">
    <source>
        <dbReference type="EMBL" id="ADJ43938.1"/>
    </source>
</evidence>
<evidence type="ECO:0000313" key="4">
    <source>
        <dbReference type="Proteomes" id="UP000000328"/>
    </source>
</evidence>
<accession>A0A0H3D006</accession>
<dbReference type="GO" id="GO:0016779">
    <property type="term" value="F:nucleotidyltransferase activity"/>
    <property type="evidence" value="ECO:0007669"/>
    <property type="project" value="TreeGrafter"/>
</dbReference>
<dbReference type="AlphaFoldDB" id="A0A0H3D006"/>
<dbReference type="OrthoDB" id="6377837at2"/>
<proteinExistence type="predicted"/>
<dbReference type="RefSeq" id="WP_013224018.1">
    <property type="nucleotide sequence ID" value="NC_014318.1"/>
</dbReference>
<dbReference type="EMBL" id="CP002000">
    <property type="protein sequence ID" value="ADJ43938.1"/>
    <property type="molecule type" value="Genomic_DNA"/>
</dbReference>
<reference evidence="3 4" key="1">
    <citation type="journal article" date="2010" name="Cell Res.">
        <title>Complete genome sequence of the rifamycin SV-producing Amycolatopsis mediterranei U32 revealed its genetic characteristics in phylogeny and metabolism.</title>
        <authorList>
            <person name="Zhao W."/>
            <person name="Zhong Y."/>
            <person name="Yuan H."/>
            <person name="Wang J."/>
            <person name="Zheng H."/>
            <person name="Wang Y."/>
            <person name="Cen X."/>
            <person name="Xu F."/>
            <person name="Bai J."/>
            <person name="Han X."/>
            <person name="Lu G."/>
            <person name="Zhu Y."/>
            <person name="Shao Z."/>
            <person name="Yan H."/>
            <person name="Li C."/>
            <person name="Peng N."/>
            <person name="Zhang Z."/>
            <person name="Zhang Y."/>
            <person name="Lin W."/>
            <person name="Fan Y."/>
            <person name="Qin Z."/>
            <person name="Hu Y."/>
            <person name="Zhu B."/>
            <person name="Wang S."/>
            <person name="Ding X."/>
            <person name="Zhao G.P."/>
        </authorList>
    </citation>
    <scope>NUCLEOTIDE SEQUENCE [LARGE SCALE GENOMIC DNA]</scope>
    <source>
        <strain evidence="4">U-32</strain>
    </source>
</reference>
<organism evidence="3 4">
    <name type="scientific">Amycolatopsis mediterranei (strain U-32)</name>
    <dbReference type="NCBI Taxonomy" id="749927"/>
    <lineage>
        <taxon>Bacteria</taxon>
        <taxon>Bacillati</taxon>
        <taxon>Actinomycetota</taxon>
        <taxon>Actinomycetes</taxon>
        <taxon>Pseudonocardiales</taxon>
        <taxon>Pseudonocardiaceae</taxon>
        <taxon>Amycolatopsis</taxon>
    </lineage>
</organism>
<dbReference type="KEGG" id="amd:AMED_2134"/>
<dbReference type="InterPro" id="IPR045886">
    <property type="entry name" value="ThiF/MoeB/HesA"/>
</dbReference>
<dbReference type="Proteomes" id="UP000000328">
    <property type="component" value="Chromosome"/>
</dbReference>
<gene>
    <name evidence="3" type="ordered locus">AMED_2134</name>
</gene>
<dbReference type="eggNOG" id="COG0476">
    <property type="taxonomic scope" value="Bacteria"/>
</dbReference>
<dbReference type="GO" id="GO:0004792">
    <property type="term" value="F:thiosulfate-cyanide sulfurtransferase activity"/>
    <property type="evidence" value="ECO:0007669"/>
    <property type="project" value="TreeGrafter"/>
</dbReference>
<feature type="domain" description="THIF-type NAD/FAD binding fold" evidence="2">
    <location>
        <begin position="183"/>
        <end position="463"/>
    </location>
</feature>
<dbReference type="HOGENOM" id="CLU_041781_0_0_11"/>
<dbReference type="Pfam" id="PF00899">
    <property type="entry name" value="ThiF"/>
    <property type="match status" value="1"/>
</dbReference>
<dbReference type="SUPFAM" id="SSF69572">
    <property type="entry name" value="Activating enzymes of the ubiquitin-like proteins"/>
    <property type="match status" value="1"/>
</dbReference>
<dbReference type="InterPro" id="IPR035985">
    <property type="entry name" value="Ubiquitin-activating_enz"/>
</dbReference>
<dbReference type="GO" id="GO:0008641">
    <property type="term" value="F:ubiquitin-like modifier activating enzyme activity"/>
    <property type="evidence" value="ECO:0007669"/>
    <property type="project" value="InterPro"/>
</dbReference>
<evidence type="ECO:0000259" key="2">
    <source>
        <dbReference type="Pfam" id="PF00899"/>
    </source>
</evidence>
<dbReference type="GO" id="GO:0005737">
    <property type="term" value="C:cytoplasm"/>
    <property type="evidence" value="ECO:0007669"/>
    <property type="project" value="TreeGrafter"/>
</dbReference>
<feature type="region of interest" description="Disordered" evidence="1">
    <location>
        <begin position="464"/>
        <end position="488"/>
    </location>
</feature>
<sequence>MVTQSMTLPASLHVPPALAEQLFSHLFPGDGDEHGAVIGATVVETQRGTRFLARRLYLAKDGVDYVPGKRGYRMLTAAFIRDRIKDCEREGLAYFAVHCHGGTDHVDFSRDDLASHERGYPALLDNLEHHPVGGLVFARNAAAGDIWLQDGSRVELNATVFHGARRRVFQPAPAPKPAADPTYDRQSRLFGDRGQAVLASQKVGIVGVGGAGSLVNEYLARLGVGHLVVVDPDRIELSNVPRVAGSHRRDALPWLTKPERPQFLRALGRWLATPKVRVAQRVARQANPEIGFDAIRGDVTLDTVAASLTDCDYVFLAADSMQARLVVNALVHQYLIPAVQVGAKVQLDKAGTVTDVFSVVRPLTPGLSCLWCNELIKPAKLQEEALTPEQRRQQRYVDDVDVHAPSVITLNAVAAAYAVDNYLMSTVGLRATDYRERWTRFHPLTSTAFDRVIHEIPRSDQSCPECGSNGRLSAGGQRRLPVKSTAGV</sequence>
<protein>
    <submittedName>
        <fullName evidence="3">UBA/ThiF-type NAD/FAD binding protein</fullName>
    </submittedName>
</protein>
<dbReference type="PANTHER" id="PTHR10953:SF102">
    <property type="entry name" value="ADENYLYLTRANSFERASE AND SULFURTRANSFERASE MOCS3"/>
    <property type="match status" value="1"/>
</dbReference>
<dbReference type="Gene3D" id="3.40.50.720">
    <property type="entry name" value="NAD(P)-binding Rossmann-like Domain"/>
    <property type="match status" value="1"/>
</dbReference>
<dbReference type="PANTHER" id="PTHR10953">
    <property type="entry name" value="UBIQUITIN-ACTIVATING ENZYME E1"/>
    <property type="match status" value="1"/>
</dbReference>
<dbReference type="GeneID" id="92869921"/>
<dbReference type="PATRIC" id="fig|749927.5.peg.2205"/>
<dbReference type="InterPro" id="IPR000594">
    <property type="entry name" value="ThiF_NAD_FAD-bd"/>
</dbReference>
<evidence type="ECO:0000256" key="1">
    <source>
        <dbReference type="SAM" id="MobiDB-lite"/>
    </source>
</evidence>